<proteinExistence type="predicted"/>
<name>A0A1X0R5N6_RHIZD</name>
<organism evidence="1">
    <name type="scientific">Rhizopus microsporus var. microsporus</name>
    <dbReference type="NCBI Taxonomy" id="86635"/>
    <lineage>
        <taxon>Eukaryota</taxon>
        <taxon>Fungi</taxon>
        <taxon>Fungi incertae sedis</taxon>
        <taxon>Mucoromycota</taxon>
        <taxon>Mucoromycotina</taxon>
        <taxon>Mucoromycetes</taxon>
        <taxon>Mucorales</taxon>
        <taxon>Mucorineae</taxon>
        <taxon>Rhizopodaceae</taxon>
        <taxon>Rhizopus</taxon>
    </lineage>
</organism>
<protein>
    <submittedName>
        <fullName evidence="1">Uncharacterized protein</fullName>
    </submittedName>
</protein>
<gene>
    <name evidence="1" type="ORF">BCV72DRAFT_108905</name>
</gene>
<dbReference type="AlphaFoldDB" id="A0A1X0R5N6"/>
<reference evidence="1" key="1">
    <citation type="journal article" date="2016" name="Proc. Natl. Acad. Sci. U.S.A.">
        <title>Lipid metabolic changes in an early divergent fungus govern the establishment of a mutualistic symbiosis with endobacteria.</title>
        <authorList>
            <person name="Lastovetsky O.A."/>
            <person name="Gaspar M.L."/>
            <person name="Mondo S.J."/>
            <person name="LaButti K.M."/>
            <person name="Sandor L."/>
            <person name="Grigoriev I.V."/>
            <person name="Henry S.A."/>
            <person name="Pawlowska T.E."/>
        </authorList>
    </citation>
    <scope>NUCLEOTIDE SEQUENCE [LARGE SCALE GENOMIC DNA]</scope>
    <source>
        <strain evidence="1">ATCC 52814</strain>
    </source>
</reference>
<dbReference type="OrthoDB" id="2110451at2759"/>
<dbReference type="Proteomes" id="UP000242414">
    <property type="component" value="Unassembled WGS sequence"/>
</dbReference>
<evidence type="ECO:0000313" key="1">
    <source>
        <dbReference type="EMBL" id="ORE07345.1"/>
    </source>
</evidence>
<dbReference type="EMBL" id="KV921905">
    <property type="protein sequence ID" value="ORE07345.1"/>
    <property type="molecule type" value="Genomic_DNA"/>
</dbReference>
<sequence length="174" mass="20001">MFQRPSETISKEMNIKFAKYRLHESNSLLSSITAENCLYYVLLQNPQKLILLKIDFSNQMPQYACISIANGDISDAKFFDDKELGILVKTGQDITILYTLLLNHISYTHQRSELTSIDLETQHERHLLLNKMIDVNIGCNGLPNRRVFATVASNGLLNIYSMDKQEELEEELDE</sequence>
<dbReference type="VEuPathDB" id="FungiDB:BCV72DRAFT_108905"/>
<accession>A0A1X0R5N6</accession>